<accession>A0A9E9LCK8</accession>
<organism evidence="1">
    <name type="scientific">Oxalobacter aliiformigenes</name>
    <dbReference type="NCBI Taxonomy" id="2946593"/>
    <lineage>
        <taxon>Bacteria</taxon>
        <taxon>Pseudomonadati</taxon>
        <taxon>Pseudomonadota</taxon>
        <taxon>Betaproteobacteria</taxon>
        <taxon>Burkholderiales</taxon>
        <taxon>Oxalobacteraceae</taxon>
        <taxon>Oxalobacter</taxon>
    </lineage>
</organism>
<dbReference type="Proteomes" id="UP001164819">
    <property type="component" value="Chromosome"/>
</dbReference>
<proteinExistence type="predicted"/>
<reference evidence="1" key="1">
    <citation type="journal article" date="2022" name="Front. Microbiol.">
        <title>New perspectives on an old grouping: The genomic and phenotypic variability of Oxalobacter formigenes and the implications for calcium oxalate stone prevention.</title>
        <authorList>
            <person name="Chmiel J.A."/>
            <person name="Carr C."/>
            <person name="Stuivenberg G.A."/>
            <person name="Venema R."/>
            <person name="Chanyi R.M."/>
            <person name="Al K.F."/>
            <person name="Giguere D."/>
            <person name="Say H."/>
            <person name="Akouris P.P."/>
            <person name="Dominguez Romero S.A."/>
            <person name="Kwong A."/>
            <person name="Tai V."/>
            <person name="Koval S.F."/>
            <person name="Razvi H."/>
            <person name="Bjazevic J."/>
            <person name="Burton J.P."/>
        </authorList>
    </citation>
    <scope>NUCLEOTIDE SEQUENCE</scope>
    <source>
        <strain evidence="1">OxK</strain>
    </source>
</reference>
<name>A0A9E9LCK8_9BURK</name>
<dbReference type="AlphaFoldDB" id="A0A9E9LCK8"/>
<protein>
    <submittedName>
        <fullName evidence="1">Uncharacterized protein</fullName>
    </submittedName>
</protein>
<dbReference type="EMBL" id="CP098251">
    <property type="protein sequence ID" value="WAV91640.1"/>
    <property type="molecule type" value="Genomic_DNA"/>
</dbReference>
<sequence length="81" mass="9198">MNLIRTSPFIFLPLTKAGPSPYQQVHCWHKDRQSQAIFPKKDGFLRNAKNLMVVVQPGKNHGLHEQVKTRIINSGLALAHK</sequence>
<dbReference type="RefSeq" id="WP_269278034.1">
    <property type="nucleotide sequence ID" value="NZ_CP098250.1"/>
</dbReference>
<gene>
    <name evidence="1" type="ORF">NB646_02470</name>
</gene>
<evidence type="ECO:0000313" key="1">
    <source>
        <dbReference type="EMBL" id="WAV91640.1"/>
    </source>
</evidence>